<dbReference type="PANTHER" id="PTHR47333">
    <property type="entry name" value="VON WILLEBRAND FACTOR C AND EGF DOMAIN-CONTAINING PROTEIN"/>
    <property type="match status" value="1"/>
</dbReference>
<protein>
    <submittedName>
        <fullName evidence="12">Uncharacterized protein</fullName>
    </submittedName>
</protein>
<dbReference type="GO" id="GO:0005509">
    <property type="term" value="F:calcium ion binding"/>
    <property type="evidence" value="ECO:0007669"/>
    <property type="project" value="InterPro"/>
</dbReference>
<dbReference type="PANTHER" id="PTHR47333:SF4">
    <property type="entry name" value="EGF-LIKE DOMAIN-CONTAINING PROTEIN"/>
    <property type="match status" value="1"/>
</dbReference>
<dbReference type="SUPFAM" id="SSF57535">
    <property type="entry name" value="Complement control module/SCR domain"/>
    <property type="match status" value="2"/>
</dbReference>
<evidence type="ECO:0000256" key="8">
    <source>
        <dbReference type="PROSITE-ProRule" id="PRU00076"/>
    </source>
</evidence>
<dbReference type="InterPro" id="IPR001881">
    <property type="entry name" value="EGF-like_Ca-bd_dom"/>
</dbReference>
<dbReference type="InterPro" id="IPR009030">
    <property type="entry name" value="Growth_fac_rcpt_cys_sf"/>
</dbReference>
<dbReference type="SMART" id="SM00179">
    <property type="entry name" value="EGF_CA"/>
    <property type="match status" value="6"/>
</dbReference>
<dbReference type="InterPro" id="IPR018097">
    <property type="entry name" value="EGF_Ca-bd_CS"/>
</dbReference>
<dbReference type="CDD" id="cd00033">
    <property type="entry name" value="CCP"/>
    <property type="match status" value="2"/>
</dbReference>
<reference evidence="12" key="1">
    <citation type="submission" date="2014-12" db="EMBL/GenBank/DDBJ databases">
        <title>Insight into the proteome of Arion vulgaris.</title>
        <authorList>
            <person name="Aradska J."/>
            <person name="Bulat T."/>
            <person name="Smidak R."/>
            <person name="Sarate P."/>
            <person name="Gangsoo J."/>
            <person name="Sialana F."/>
            <person name="Bilban M."/>
            <person name="Lubec G."/>
        </authorList>
    </citation>
    <scope>NUCLEOTIDE SEQUENCE</scope>
    <source>
        <tissue evidence="12">Skin</tissue>
    </source>
</reference>
<feature type="domain" description="Sushi" evidence="11">
    <location>
        <begin position="367"/>
        <end position="430"/>
    </location>
</feature>
<dbReference type="InterPro" id="IPR000742">
    <property type="entry name" value="EGF"/>
</dbReference>
<dbReference type="Gene3D" id="2.10.70.10">
    <property type="entry name" value="Complement Module, domain 1"/>
    <property type="match status" value="2"/>
</dbReference>
<comment type="caution">
    <text evidence="8">Lacks conserved residue(s) required for the propagation of feature annotation.</text>
</comment>
<evidence type="ECO:0000256" key="6">
    <source>
        <dbReference type="ARBA" id="ARBA00023157"/>
    </source>
</evidence>
<evidence type="ECO:0000313" key="12">
    <source>
        <dbReference type="EMBL" id="CEK75779.1"/>
    </source>
</evidence>
<keyword evidence="4" id="KW-0732">Signal</keyword>
<dbReference type="FunFam" id="2.10.25.10:FF:000059">
    <property type="entry name" value="Mannan-binding lectin serine protease 1"/>
    <property type="match status" value="1"/>
</dbReference>
<evidence type="ECO:0000259" key="10">
    <source>
        <dbReference type="PROSITE" id="PS50026"/>
    </source>
</evidence>
<gene>
    <name evidence="12" type="primary">ORF96998</name>
</gene>
<feature type="domain" description="EGF-like" evidence="10">
    <location>
        <begin position="165"/>
        <end position="202"/>
    </location>
</feature>
<dbReference type="InterPro" id="IPR011641">
    <property type="entry name" value="Tyr-kin_ephrin_A/B_rcpt-like"/>
</dbReference>
<dbReference type="SUPFAM" id="SSF57196">
    <property type="entry name" value="EGF/Laminin"/>
    <property type="match status" value="1"/>
</dbReference>
<keyword evidence="3 8" id="KW-0245">EGF-like domain</keyword>
<dbReference type="GO" id="GO:0005576">
    <property type="term" value="C:extracellular region"/>
    <property type="evidence" value="ECO:0007669"/>
    <property type="project" value="UniProtKB-SubCell"/>
</dbReference>
<dbReference type="Pfam" id="PF14670">
    <property type="entry name" value="FXa_inhibition"/>
    <property type="match status" value="1"/>
</dbReference>
<comment type="subcellular location">
    <subcellularLocation>
        <location evidence="1">Secreted</location>
    </subcellularLocation>
</comment>
<dbReference type="Pfam" id="PF07699">
    <property type="entry name" value="Ephrin_rec_like"/>
    <property type="match status" value="1"/>
</dbReference>
<dbReference type="Gene3D" id="2.10.25.10">
    <property type="entry name" value="Laminin"/>
    <property type="match status" value="6"/>
</dbReference>
<feature type="disulfide bond" evidence="9">
    <location>
        <begin position="336"/>
        <end position="363"/>
    </location>
</feature>
<keyword evidence="6 8" id="KW-1015">Disulfide bond</keyword>
<proteinExistence type="predicted"/>
<evidence type="ECO:0000256" key="3">
    <source>
        <dbReference type="ARBA" id="ARBA00022536"/>
    </source>
</evidence>
<name>A0A0B7A496_9EUPU</name>
<dbReference type="InterPro" id="IPR052080">
    <property type="entry name" value="vWF_C/EGF_Fibrillin"/>
</dbReference>
<evidence type="ECO:0000256" key="4">
    <source>
        <dbReference type="ARBA" id="ARBA00022729"/>
    </source>
</evidence>
<dbReference type="PROSITE" id="PS01187">
    <property type="entry name" value="EGF_CA"/>
    <property type="match status" value="1"/>
</dbReference>
<evidence type="ECO:0000256" key="2">
    <source>
        <dbReference type="ARBA" id="ARBA00022525"/>
    </source>
</evidence>
<dbReference type="SMART" id="SM00032">
    <property type="entry name" value="CCP"/>
    <property type="match status" value="2"/>
</dbReference>
<evidence type="ECO:0000256" key="1">
    <source>
        <dbReference type="ARBA" id="ARBA00004613"/>
    </source>
</evidence>
<dbReference type="FunFam" id="2.10.25.10:FF:000005">
    <property type="entry name" value="Fibrillin 2"/>
    <property type="match status" value="1"/>
</dbReference>
<dbReference type="PROSITE" id="PS50923">
    <property type="entry name" value="SUSHI"/>
    <property type="match status" value="2"/>
</dbReference>
<evidence type="ECO:0000259" key="11">
    <source>
        <dbReference type="PROSITE" id="PS50923"/>
    </source>
</evidence>
<feature type="non-terminal residue" evidence="12">
    <location>
        <position position="1"/>
    </location>
</feature>
<evidence type="ECO:0000256" key="5">
    <source>
        <dbReference type="ARBA" id="ARBA00022737"/>
    </source>
</evidence>
<dbReference type="InterPro" id="IPR000152">
    <property type="entry name" value="EGF-type_Asp/Asn_hydroxyl_site"/>
</dbReference>
<dbReference type="Pfam" id="PF00084">
    <property type="entry name" value="Sushi"/>
    <property type="match status" value="2"/>
</dbReference>
<dbReference type="FunFam" id="2.10.25.10:FF:000240">
    <property type="entry name" value="Vitamin K-dependent protein S"/>
    <property type="match status" value="1"/>
</dbReference>
<dbReference type="SMART" id="SM00181">
    <property type="entry name" value="EGF"/>
    <property type="match status" value="7"/>
</dbReference>
<dbReference type="SUPFAM" id="SSF57184">
    <property type="entry name" value="Growth factor receptor domain"/>
    <property type="match status" value="2"/>
</dbReference>
<dbReference type="InterPro" id="IPR026823">
    <property type="entry name" value="cEGF"/>
</dbReference>
<dbReference type="Pfam" id="PF12662">
    <property type="entry name" value="cEGF"/>
    <property type="match status" value="2"/>
</dbReference>
<dbReference type="Gene3D" id="2.10.50.10">
    <property type="entry name" value="Tumor Necrosis Factor Receptor, subunit A, domain 2"/>
    <property type="match status" value="1"/>
</dbReference>
<dbReference type="InterPro" id="IPR049883">
    <property type="entry name" value="NOTCH1_EGF-like"/>
</dbReference>
<evidence type="ECO:0000256" key="9">
    <source>
        <dbReference type="PROSITE-ProRule" id="PRU00302"/>
    </source>
</evidence>
<dbReference type="PROSITE" id="PS01186">
    <property type="entry name" value="EGF_2"/>
    <property type="match status" value="1"/>
</dbReference>
<accession>A0A0B7A496</accession>
<dbReference type="PROSITE" id="PS00010">
    <property type="entry name" value="ASX_HYDROXYL"/>
    <property type="match status" value="2"/>
</dbReference>
<keyword evidence="9" id="KW-0768">Sushi</keyword>
<dbReference type="SMART" id="SM01411">
    <property type="entry name" value="Ephrin_rec_like"/>
    <property type="match status" value="2"/>
</dbReference>
<organism evidence="12">
    <name type="scientific">Arion vulgaris</name>
    <dbReference type="NCBI Taxonomy" id="1028688"/>
    <lineage>
        <taxon>Eukaryota</taxon>
        <taxon>Metazoa</taxon>
        <taxon>Spiralia</taxon>
        <taxon>Lophotrochozoa</taxon>
        <taxon>Mollusca</taxon>
        <taxon>Gastropoda</taxon>
        <taxon>Heterobranchia</taxon>
        <taxon>Euthyneura</taxon>
        <taxon>Panpulmonata</taxon>
        <taxon>Eupulmonata</taxon>
        <taxon>Stylommatophora</taxon>
        <taxon>Helicina</taxon>
        <taxon>Arionoidea</taxon>
        <taxon>Arionidae</taxon>
        <taxon>Arion</taxon>
    </lineage>
</organism>
<dbReference type="InterPro" id="IPR000436">
    <property type="entry name" value="Sushi_SCR_CCP_dom"/>
</dbReference>
<feature type="domain" description="EGF-like" evidence="10">
    <location>
        <begin position="257"/>
        <end position="297"/>
    </location>
</feature>
<feature type="domain" description="Sushi" evidence="11">
    <location>
        <begin position="315"/>
        <end position="365"/>
    </location>
</feature>
<dbReference type="Pfam" id="PF07645">
    <property type="entry name" value="EGF_CA"/>
    <property type="match status" value="1"/>
</dbReference>
<dbReference type="EMBL" id="HACG01028914">
    <property type="protein sequence ID" value="CEK75779.1"/>
    <property type="molecule type" value="Transcribed_RNA"/>
</dbReference>
<dbReference type="PROSITE" id="PS50026">
    <property type="entry name" value="EGF_3"/>
    <property type="match status" value="2"/>
</dbReference>
<evidence type="ECO:0000256" key="7">
    <source>
        <dbReference type="ARBA" id="ARBA00023180"/>
    </source>
</evidence>
<sequence length="437" mass="48637">ECVTNKGGCEHKCVNSIGSFHCLCSNNKFKLAENGLFCEDVDVCDHQQLGCEYRCTRTQNISICTCPPGHELLSDGKKCSDVDECRSRNGGCTDTCINTVGSFICECNIPGYKLYRDGKQCVDINECVETEEACEDVCENSIGSFKCHCRSRGLALSQDKRHCEDIDECVRERVCQHRCINLLGSFRCDCDAGHYKRGQVCAPCAKGSYRSLTDSDASCLLCPLGMSTSGQNSESIHSCFCPPGYYGNPELRERCNDVDECAKNVNICDHYCNNTNGTYFCSCKPGFVLQADNRTCIPTKCPLLNLPKYSKFTTQECTAMGQGHHVLPGTECSIKCRGNLQLEGSENRTCLHNFTWTGTQPDCTGGFSCDRLPIPENGYLYPPMCMLPIIPFRTRCQFRCNNGYKFQGRAASKCRALNQWSGKYTAKCVPMRANRKN</sequence>
<keyword evidence="5" id="KW-0677">Repeat</keyword>
<keyword evidence="7" id="KW-0325">Glycoprotein</keyword>
<feature type="disulfide bond" evidence="8">
    <location>
        <begin position="169"/>
        <end position="179"/>
    </location>
</feature>
<dbReference type="CDD" id="cd00054">
    <property type="entry name" value="EGF_CA"/>
    <property type="match status" value="1"/>
</dbReference>
<dbReference type="InterPro" id="IPR035976">
    <property type="entry name" value="Sushi/SCR/CCP_sf"/>
</dbReference>
<dbReference type="AlphaFoldDB" id="A0A0B7A496"/>
<keyword evidence="2" id="KW-0964">Secreted</keyword>